<dbReference type="EMBL" id="AP025314">
    <property type="protein sequence ID" value="BDD10363.1"/>
    <property type="molecule type" value="Genomic_DNA"/>
</dbReference>
<dbReference type="InterPro" id="IPR008969">
    <property type="entry name" value="CarboxyPept-like_regulatory"/>
</dbReference>
<evidence type="ECO:0000313" key="3">
    <source>
        <dbReference type="Proteomes" id="UP001348817"/>
    </source>
</evidence>
<dbReference type="KEGG" id="fax:FUAX_27950"/>
<proteinExistence type="predicted"/>
<evidence type="ECO:0008006" key="4">
    <source>
        <dbReference type="Google" id="ProtNLM"/>
    </source>
</evidence>
<accession>A0AAU9CJP6</accession>
<feature type="chain" id="PRO_5043605642" description="Carboxypeptidase-like regulatory domain-containing protein" evidence="1">
    <location>
        <begin position="22"/>
        <end position="399"/>
    </location>
</feature>
<dbReference type="SUPFAM" id="SSF49464">
    <property type="entry name" value="Carboxypeptidase regulatory domain-like"/>
    <property type="match status" value="1"/>
</dbReference>
<dbReference type="Proteomes" id="UP001348817">
    <property type="component" value="Chromosome"/>
</dbReference>
<organism evidence="2 3">
    <name type="scientific">Fulvitalea axinellae</name>
    <dbReference type="NCBI Taxonomy" id="1182444"/>
    <lineage>
        <taxon>Bacteria</taxon>
        <taxon>Pseudomonadati</taxon>
        <taxon>Bacteroidota</taxon>
        <taxon>Cytophagia</taxon>
        <taxon>Cytophagales</taxon>
        <taxon>Persicobacteraceae</taxon>
        <taxon>Fulvitalea</taxon>
    </lineage>
</organism>
<dbReference type="Gene3D" id="2.60.40.1120">
    <property type="entry name" value="Carboxypeptidase-like, regulatory domain"/>
    <property type="match status" value="1"/>
</dbReference>
<gene>
    <name evidence="2" type="ORF">FUAX_27950</name>
</gene>
<dbReference type="AlphaFoldDB" id="A0AAU9CJP6"/>
<dbReference type="Pfam" id="PF13715">
    <property type="entry name" value="CarbopepD_reg_2"/>
    <property type="match status" value="1"/>
</dbReference>
<name>A0AAU9CJP6_9BACT</name>
<reference evidence="2 3" key="1">
    <citation type="submission" date="2021-12" db="EMBL/GenBank/DDBJ databases">
        <title>Genome sequencing of bacteria with rrn-lacking chromosome and rrn-plasmid.</title>
        <authorList>
            <person name="Anda M."/>
            <person name="Iwasaki W."/>
        </authorList>
    </citation>
    <scope>NUCLEOTIDE SEQUENCE [LARGE SCALE GENOMIC DNA]</scope>
    <source>
        <strain evidence="2 3">DSM 100852</strain>
    </source>
</reference>
<dbReference type="RefSeq" id="WP_338391923.1">
    <property type="nucleotide sequence ID" value="NZ_AP025314.1"/>
</dbReference>
<evidence type="ECO:0000313" key="2">
    <source>
        <dbReference type="EMBL" id="BDD10363.1"/>
    </source>
</evidence>
<protein>
    <recommendedName>
        <fullName evidence="4">Carboxypeptidase-like regulatory domain-containing protein</fullName>
    </recommendedName>
</protein>
<feature type="signal peptide" evidence="1">
    <location>
        <begin position="1"/>
        <end position="21"/>
    </location>
</feature>
<sequence length="399" mass="46312">MNRKALFIALACLSFCFGLSAQSLKGIVLDANTQEPVPFANVFIDNTTVGTGTTPDGRFQFETGPGPFTLVVSSVGYKTQAFSIETPEKIELRIKLHPDTRMLNTVVVEEDLSQWEKHYAIFKNYFIGSPGTPFVDQCEILNPKVLHFDMNHRTRVFEAWADSSLHIRNKALRYDIYIHLVDFKVFFAKQRNQMRYFTRFMDQTDGKPKGARRRADKKRRFAYFGSRLHFYRSLYHDQLNASNFAVRRILEFPNPHRPQQSLINKNLKKFRAQIRSNTSNGKKIMISTPIMDSLRYWKRMNRLPKFHTTIVRDLLPADSLIDENKEIFFNGKILVLHNPGKESMRESDVMKITTEKLPVLSNGQVAKGHLLVCNRDWAEMKIAVLLPMDYKPLSKKRKK</sequence>
<evidence type="ECO:0000256" key="1">
    <source>
        <dbReference type="SAM" id="SignalP"/>
    </source>
</evidence>
<keyword evidence="3" id="KW-1185">Reference proteome</keyword>
<keyword evidence="1" id="KW-0732">Signal</keyword>